<feature type="region of interest" description="Disordered" evidence="2">
    <location>
        <begin position="340"/>
        <end position="376"/>
    </location>
</feature>
<dbReference type="Proteomes" id="UP000646478">
    <property type="component" value="Unassembled WGS sequence"/>
</dbReference>
<dbReference type="InterPro" id="IPR016047">
    <property type="entry name" value="M23ase_b-sheet_dom"/>
</dbReference>
<dbReference type="PROSITE" id="PS51257">
    <property type="entry name" value="PROKAR_LIPOPROTEIN"/>
    <property type="match status" value="1"/>
</dbReference>
<dbReference type="InterPro" id="IPR011055">
    <property type="entry name" value="Dup_hybrid_motif"/>
</dbReference>
<feature type="domain" description="LysM" evidence="3">
    <location>
        <begin position="279"/>
        <end position="322"/>
    </location>
</feature>
<dbReference type="RefSeq" id="WP_373288570.1">
    <property type="nucleotide sequence ID" value="NZ_BMHH01000003.1"/>
</dbReference>
<evidence type="ECO:0000313" key="4">
    <source>
        <dbReference type="EMBL" id="GGA84849.1"/>
    </source>
</evidence>
<evidence type="ECO:0000259" key="3">
    <source>
        <dbReference type="PROSITE" id="PS51782"/>
    </source>
</evidence>
<evidence type="ECO:0000313" key="5">
    <source>
        <dbReference type="Proteomes" id="UP000646478"/>
    </source>
</evidence>
<comment type="caution">
    <text evidence="4">The sequence shown here is derived from an EMBL/GenBank/DDBJ whole genome shotgun (WGS) entry which is preliminary data.</text>
</comment>
<reference evidence="4" key="1">
    <citation type="journal article" date="2014" name="Int. J. Syst. Evol. Microbiol.">
        <title>Complete genome sequence of Corynebacterium casei LMG S-19264T (=DSM 44701T), isolated from a smear-ripened cheese.</title>
        <authorList>
            <consortium name="US DOE Joint Genome Institute (JGI-PGF)"/>
            <person name="Walter F."/>
            <person name="Albersmeier A."/>
            <person name="Kalinowski J."/>
            <person name="Ruckert C."/>
        </authorList>
    </citation>
    <scope>NUCLEOTIDE SEQUENCE</scope>
    <source>
        <strain evidence="4">CGMCC 1.15082</strain>
    </source>
</reference>
<feature type="compositionally biased region" description="Polar residues" evidence="2">
    <location>
        <begin position="47"/>
        <end position="58"/>
    </location>
</feature>
<feature type="compositionally biased region" description="Low complexity" evidence="2">
    <location>
        <begin position="267"/>
        <end position="276"/>
    </location>
</feature>
<dbReference type="CDD" id="cd00118">
    <property type="entry name" value="LysM"/>
    <property type="match status" value="2"/>
</dbReference>
<feature type="compositionally biased region" description="Low complexity" evidence="2">
    <location>
        <begin position="61"/>
        <end position="75"/>
    </location>
</feature>
<gene>
    <name evidence="4" type="ORF">GCM10011491_10530</name>
</gene>
<feature type="domain" description="LysM" evidence="3">
    <location>
        <begin position="152"/>
        <end position="196"/>
    </location>
</feature>
<name>A0A916S678_9HYPH</name>
<dbReference type="SUPFAM" id="SSF54106">
    <property type="entry name" value="LysM domain"/>
    <property type="match status" value="2"/>
</dbReference>
<proteinExistence type="inferred from homology"/>
<accession>A0A916S678</accession>
<dbReference type="InterPro" id="IPR036779">
    <property type="entry name" value="LysM_dom_sf"/>
</dbReference>
<dbReference type="InterPro" id="IPR050570">
    <property type="entry name" value="Cell_wall_metabolism_enzyme"/>
</dbReference>
<dbReference type="AlphaFoldDB" id="A0A916S678"/>
<dbReference type="InterPro" id="IPR018392">
    <property type="entry name" value="LysM"/>
</dbReference>
<sequence>MDGLNMRFRVLDQASQRFLQTAAIILITGFVAGCSTDVMRFTDGIYTGSTPNQRSTINKRPAAQPYPQAASSAPAVDRNYTGSISRAAVTPVTRSPGVERASLPPVSSAPVAAATPPRQPAPVAASAPQTVQPAPAQQMASANPPPVSGAAGEVIVQPGESLFGIANRVGVSPNALMQANGITDANRIQAGQRLKLPGGQGGSGRGVIAADGTRTSGSGAQQGKVLGQLPQNPAAPAHRPANSDVAILPQTPTIKEKQPGVVAQSSTAPTATTPPARGGSYMVQSGDSLYGISQKTGASVEEIKKANGLANGAIRVGQSLVIPGGAAPAATTQVAAAQPKLDQVKTGSTPPPAGPQAQPQQPAPSNVKPYTPPQTSKKVIEDAETDVASAPSSTGISQMRWPVRGRVLSSFGQREGGSVNDGIDIMVPEGTPVKAAENGVVIYAGDGLKEFGNTVLVRHENGLVTVYGHNSQITVQRGQKVRRGEEIARSGMSGNAKSPKLHFEVRKNSSPVNPSKYLES</sequence>
<dbReference type="PROSITE" id="PS51782">
    <property type="entry name" value="LYSM"/>
    <property type="match status" value="2"/>
</dbReference>
<evidence type="ECO:0000256" key="1">
    <source>
        <dbReference type="ARBA" id="ARBA00038420"/>
    </source>
</evidence>
<protein>
    <submittedName>
        <fullName evidence="4">Peptidoglycan-binding protein LysM</fullName>
    </submittedName>
</protein>
<dbReference type="Pfam" id="PF01476">
    <property type="entry name" value="LysM"/>
    <property type="match status" value="2"/>
</dbReference>
<dbReference type="PANTHER" id="PTHR21666">
    <property type="entry name" value="PEPTIDASE-RELATED"/>
    <property type="match status" value="1"/>
</dbReference>
<dbReference type="GO" id="GO:0004222">
    <property type="term" value="F:metalloendopeptidase activity"/>
    <property type="evidence" value="ECO:0007669"/>
    <property type="project" value="TreeGrafter"/>
</dbReference>
<feature type="region of interest" description="Disordered" evidence="2">
    <location>
        <begin position="194"/>
        <end position="282"/>
    </location>
</feature>
<dbReference type="SMART" id="SM00257">
    <property type="entry name" value="LysM"/>
    <property type="match status" value="2"/>
</dbReference>
<feature type="region of interest" description="Disordered" evidence="2">
    <location>
        <begin position="46"/>
        <end position="152"/>
    </location>
</feature>
<dbReference type="EMBL" id="BMHH01000003">
    <property type="protein sequence ID" value="GGA84849.1"/>
    <property type="molecule type" value="Genomic_DNA"/>
</dbReference>
<dbReference type="Gene3D" id="3.10.350.10">
    <property type="entry name" value="LysM domain"/>
    <property type="match status" value="2"/>
</dbReference>
<dbReference type="Pfam" id="PF01551">
    <property type="entry name" value="Peptidase_M23"/>
    <property type="match status" value="1"/>
</dbReference>
<dbReference type="CDD" id="cd12797">
    <property type="entry name" value="M23_peptidase"/>
    <property type="match status" value="1"/>
</dbReference>
<dbReference type="Gene3D" id="2.70.70.10">
    <property type="entry name" value="Glucose Permease (Domain IIA)"/>
    <property type="match status" value="1"/>
</dbReference>
<feature type="compositionally biased region" description="Low complexity" evidence="2">
    <location>
        <begin position="355"/>
        <end position="364"/>
    </location>
</feature>
<comment type="similarity">
    <text evidence="1">Belongs to the E.coli NlpD/Haemophilus LppB family.</text>
</comment>
<feature type="compositionally biased region" description="Low complexity" evidence="2">
    <location>
        <begin position="101"/>
        <end position="140"/>
    </location>
</feature>
<feature type="region of interest" description="Disordered" evidence="2">
    <location>
        <begin position="486"/>
        <end position="520"/>
    </location>
</feature>
<keyword evidence="5" id="KW-1185">Reference proteome</keyword>
<dbReference type="PANTHER" id="PTHR21666:SF263">
    <property type="entry name" value="MUREIN HYDROLASE ACTIVATOR NLPD"/>
    <property type="match status" value="1"/>
</dbReference>
<organism evidence="4 5">
    <name type="scientific">Brucella endophytica</name>
    <dbReference type="NCBI Taxonomy" id="1963359"/>
    <lineage>
        <taxon>Bacteria</taxon>
        <taxon>Pseudomonadati</taxon>
        <taxon>Pseudomonadota</taxon>
        <taxon>Alphaproteobacteria</taxon>
        <taxon>Hyphomicrobiales</taxon>
        <taxon>Brucellaceae</taxon>
        <taxon>Brucella/Ochrobactrum group</taxon>
        <taxon>Brucella</taxon>
    </lineage>
</organism>
<dbReference type="SUPFAM" id="SSF51261">
    <property type="entry name" value="Duplicated hybrid motif"/>
    <property type="match status" value="1"/>
</dbReference>
<evidence type="ECO:0000256" key="2">
    <source>
        <dbReference type="SAM" id="MobiDB-lite"/>
    </source>
</evidence>
<reference evidence="4" key="2">
    <citation type="submission" date="2020-09" db="EMBL/GenBank/DDBJ databases">
        <authorList>
            <person name="Sun Q."/>
            <person name="Zhou Y."/>
        </authorList>
    </citation>
    <scope>NUCLEOTIDE SEQUENCE</scope>
    <source>
        <strain evidence="4">CGMCC 1.15082</strain>
    </source>
</reference>